<feature type="transmembrane region" description="Helical" evidence="1">
    <location>
        <begin position="6"/>
        <end position="23"/>
    </location>
</feature>
<dbReference type="KEGG" id="luo:HHL09_24575"/>
<protein>
    <recommendedName>
        <fullName evidence="4">DUF4239 domain-containing protein</fullName>
    </recommendedName>
</protein>
<feature type="transmembrane region" description="Helical" evidence="1">
    <location>
        <begin position="220"/>
        <end position="239"/>
    </location>
</feature>
<accession>A0A858RR00</accession>
<feature type="transmembrane region" description="Helical" evidence="1">
    <location>
        <begin position="44"/>
        <end position="67"/>
    </location>
</feature>
<evidence type="ECO:0000313" key="2">
    <source>
        <dbReference type="EMBL" id="QJE98818.1"/>
    </source>
</evidence>
<keyword evidence="1" id="KW-0472">Membrane</keyword>
<dbReference type="RefSeq" id="WP_169457305.1">
    <property type="nucleotide sequence ID" value="NZ_CP051774.1"/>
</dbReference>
<name>A0A858RR00_9BACT</name>
<gene>
    <name evidence="2" type="ORF">HHL09_24575</name>
</gene>
<dbReference type="EMBL" id="CP051774">
    <property type="protein sequence ID" value="QJE98818.1"/>
    <property type="molecule type" value="Genomic_DNA"/>
</dbReference>
<sequence>MNLDFIPIWVLLAITILLVLFSLEGGYRLGHRSRRKSEDEKESPVSAIAGSILGLVAFVMAFTFGIVTDRYDSRKGLVREEANSVGTTYLRTDFMAEPDSSESKTLLKQYVIDRLDFTERIRSGKMSQEEYSAGMAKAGGVHKRLWELAVINARKDMNSDVAALYIDSLNGLIDLHALRVAVALQARIPMAIWLSLATLTFLGMLAVGYQMGIAGSKRSLVQPILAISFSLVIALIASLDRPNASFIKVSQQPFVDLLNSMK</sequence>
<keyword evidence="1" id="KW-0812">Transmembrane</keyword>
<evidence type="ECO:0000313" key="3">
    <source>
        <dbReference type="Proteomes" id="UP000501812"/>
    </source>
</evidence>
<feature type="transmembrane region" description="Helical" evidence="1">
    <location>
        <begin position="188"/>
        <end position="208"/>
    </location>
</feature>
<keyword evidence="1" id="KW-1133">Transmembrane helix</keyword>
<evidence type="ECO:0008006" key="4">
    <source>
        <dbReference type="Google" id="ProtNLM"/>
    </source>
</evidence>
<evidence type="ECO:0000256" key="1">
    <source>
        <dbReference type="SAM" id="Phobius"/>
    </source>
</evidence>
<keyword evidence="3" id="KW-1185">Reference proteome</keyword>
<dbReference type="Pfam" id="PF14023">
    <property type="entry name" value="Bestrophin-like"/>
    <property type="match status" value="1"/>
</dbReference>
<proteinExistence type="predicted"/>
<organism evidence="2 3">
    <name type="scientific">Luteolibacter luteus</name>
    <dbReference type="NCBI Taxonomy" id="2728835"/>
    <lineage>
        <taxon>Bacteria</taxon>
        <taxon>Pseudomonadati</taxon>
        <taxon>Verrucomicrobiota</taxon>
        <taxon>Verrucomicrobiia</taxon>
        <taxon>Verrucomicrobiales</taxon>
        <taxon>Verrucomicrobiaceae</taxon>
        <taxon>Luteolibacter</taxon>
    </lineage>
</organism>
<dbReference type="InterPro" id="IPR025333">
    <property type="entry name" value="DUF4239"/>
</dbReference>
<reference evidence="2 3" key="1">
    <citation type="submission" date="2020-04" db="EMBL/GenBank/DDBJ databases">
        <title>Luteolibacter sp. G-1-1-1 isolated from soil.</title>
        <authorList>
            <person name="Dahal R.H."/>
        </authorList>
    </citation>
    <scope>NUCLEOTIDE SEQUENCE [LARGE SCALE GENOMIC DNA]</scope>
    <source>
        <strain evidence="2 3">G-1-1-1</strain>
    </source>
</reference>
<dbReference type="AlphaFoldDB" id="A0A858RR00"/>
<dbReference type="Proteomes" id="UP000501812">
    <property type="component" value="Chromosome"/>
</dbReference>